<dbReference type="EMBL" id="FNQG01000002">
    <property type="protein sequence ID" value="SDZ75747.1"/>
    <property type="molecule type" value="Genomic_DNA"/>
</dbReference>
<feature type="signal peptide" evidence="1">
    <location>
        <begin position="1"/>
        <end position="26"/>
    </location>
</feature>
<name>A0A1H3VLS8_SELRU</name>
<feature type="chain" id="PRO_5039626544" evidence="1">
    <location>
        <begin position="27"/>
        <end position="122"/>
    </location>
</feature>
<dbReference type="RefSeq" id="WP_143035111.1">
    <property type="nucleotide sequence ID" value="NZ_FNQG01000002.1"/>
</dbReference>
<accession>A0A1H3VLS8</accession>
<reference evidence="2 3" key="1">
    <citation type="submission" date="2016-10" db="EMBL/GenBank/DDBJ databases">
        <authorList>
            <person name="de Groot N.N."/>
        </authorList>
    </citation>
    <scope>NUCLEOTIDE SEQUENCE [LARGE SCALE GENOMIC DNA]</scope>
    <source>
        <strain evidence="2 3">DSM 2872</strain>
    </source>
</reference>
<proteinExistence type="predicted"/>
<evidence type="ECO:0000256" key="1">
    <source>
        <dbReference type="SAM" id="SignalP"/>
    </source>
</evidence>
<gene>
    <name evidence="2" type="ORF">SAMN05660648_00382</name>
</gene>
<keyword evidence="1" id="KW-0732">Signal</keyword>
<evidence type="ECO:0000313" key="2">
    <source>
        <dbReference type="EMBL" id="SDZ75747.1"/>
    </source>
</evidence>
<dbReference type="OrthoDB" id="574488at2"/>
<evidence type="ECO:0000313" key="3">
    <source>
        <dbReference type="Proteomes" id="UP000183469"/>
    </source>
</evidence>
<protein>
    <submittedName>
        <fullName evidence="2">Uncharacterized protein</fullName>
    </submittedName>
</protein>
<dbReference type="AlphaFoldDB" id="A0A1H3VLS8"/>
<dbReference type="Proteomes" id="UP000183469">
    <property type="component" value="Unassembled WGS sequence"/>
</dbReference>
<organism evidence="2 3">
    <name type="scientific">Selenomonas ruminantium</name>
    <dbReference type="NCBI Taxonomy" id="971"/>
    <lineage>
        <taxon>Bacteria</taxon>
        <taxon>Bacillati</taxon>
        <taxon>Bacillota</taxon>
        <taxon>Negativicutes</taxon>
        <taxon>Selenomonadales</taxon>
        <taxon>Selenomonadaceae</taxon>
        <taxon>Selenomonas</taxon>
    </lineage>
</organism>
<sequence length="122" mass="13755">MMKLWHTLRALALAAVLLVGISVANAPSADAKTLTLVNNTGYDIVVLNCVPTNATTWWEDVLGNEIWANGTSITIDFDKWALKDKWDFKAHYNDGYTDEWYGVNVRNVNKIVLNKNGTNDYY</sequence>